<feature type="compositionally biased region" description="Low complexity" evidence="2">
    <location>
        <begin position="956"/>
        <end position="982"/>
    </location>
</feature>
<accession>A0AAD3DZ78</accession>
<dbReference type="GO" id="GO:0003729">
    <property type="term" value="F:mRNA binding"/>
    <property type="evidence" value="ECO:0007669"/>
    <property type="project" value="TreeGrafter"/>
</dbReference>
<dbReference type="InterPro" id="IPR011990">
    <property type="entry name" value="TPR-like_helical_dom_sf"/>
</dbReference>
<feature type="compositionally biased region" description="Low complexity" evidence="2">
    <location>
        <begin position="739"/>
        <end position="757"/>
    </location>
</feature>
<name>A0AAD3DZ78_9CHLO</name>
<dbReference type="Pfam" id="PF01535">
    <property type="entry name" value="PPR"/>
    <property type="match status" value="1"/>
</dbReference>
<dbReference type="EMBL" id="BMAR01000031">
    <property type="protein sequence ID" value="GFR49542.1"/>
    <property type="molecule type" value="Genomic_DNA"/>
</dbReference>
<keyword evidence="4" id="KW-1185">Reference proteome</keyword>
<dbReference type="Proteomes" id="UP001054857">
    <property type="component" value="Unassembled WGS sequence"/>
</dbReference>
<evidence type="ECO:0000256" key="2">
    <source>
        <dbReference type="SAM" id="MobiDB-lite"/>
    </source>
</evidence>
<feature type="compositionally biased region" description="Pro residues" evidence="2">
    <location>
        <begin position="233"/>
        <end position="242"/>
    </location>
</feature>
<evidence type="ECO:0000256" key="1">
    <source>
        <dbReference type="ARBA" id="ARBA00022737"/>
    </source>
</evidence>
<reference evidence="3 4" key="1">
    <citation type="journal article" date="2021" name="Sci. Rep.">
        <title>Genome sequencing of the multicellular alga Astrephomene provides insights into convergent evolution of germ-soma differentiation.</title>
        <authorList>
            <person name="Yamashita S."/>
            <person name="Yamamoto K."/>
            <person name="Matsuzaki R."/>
            <person name="Suzuki S."/>
            <person name="Yamaguchi H."/>
            <person name="Hirooka S."/>
            <person name="Minakuchi Y."/>
            <person name="Miyagishima S."/>
            <person name="Kawachi M."/>
            <person name="Toyoda A."/>
            <person name="Nozaki H."/>
        </authorList>
    </citation>
    <scope>NUCLEOTIDE SEQUENCE [LARGE SCALE GENOMIC DNA]</scope>
    <source>
        <strain evidence="3 4">NIES-4017</strain>
    </source>
</reference>
<feature type="compositionally biased region" description="Basic and acidic residues" evidence="2">
    <location>
        <begin position="993"/>
        <end position="1009"/>
    </location>
</feature>
<gene>
    <name evidence="3" type="ORF">Agub_g11586</name>
</gene>
<dbReference type="AlphaFoldDB" id="A0AAD3DZ78"/>
<feature type="non-terminal residue" evidence="3">
    <location>
        <position position="1"/>
    </location>
</feature>
<feature type="compositionally biased region" description="Low complexity" evidence="2">
    <location>
        <begin position="501"/>
        <end position="515"/>
    </location>
</feature>
<evidence type="ECO:0008006" key="5">
    <source>
        <dbReference type="Google" id="ProtNLM"/>
    </source>
</evidence>
<feature type="compositionally biased region" description="Basic residues" evidence="2">
    <location>
        <begin position="129"/>
        <end position="139"/>
    </location>
</feature>
<feature type="region of interest" description="Disordered" evidence="2">
    <location>
        <begin position="471"/>
        <end position="547"/>
    </location>
</feature>
<proteinExistence type="predicted"/>
<feature type="region of interest" description="Disordered" evidence="2">
    <location>
        <begin position="941"/>
        <end position="1023"/>
    </location>
</feature>
<protein>
    <recommendedName>
        <fullName evidence="5">Pentacotripeptide-repeat region of PRORP domain-containing protein</fullName>
    </recommendedName>
</protein>
<keyword evidence="1" id="KW-0677">Repeat</keyword>
<feature type="region of interest" description="Disordered" evidence="2">
    <location>
        <begin position="1"/>
        <end position="29"/>
    </location>
</feature>
<feature type="region of interest" description="Disordered" evidence="2">
    <location>
        <begin position="739"/>
        <end position="805"/>
    </location>
</feature>
<feature type="region of interest" description="Disordered" evidence="2">
    <location>
        <begin position="383"/>
        <end position="405"/>
    </location>
</feature>
<feature type="region of interest" description="Disordered" evidence="2">
    <location>
        <begin position="93"/>
        <end position="139"/>
    </location>
</feature>
<dbReference type="Pfam" id="PF13812">
    <property type="entry name" value="PPR_3"/>
    <property type="match status" value="1"/>
</dbReference>
<organism evidence="3 4">
    <name type="scientific">Astrephomene gubernaculifera</name>
    <dbReference type="NCBI Taxonomy" id="47775"/>
    <lineage>
        <taxon>Eukaryota</taxon>
        <taxon>Viridiplantae</taxon>
        <taxon>Chlorophyta</taxon>
        <taxon>core chlorophytes</taxon>
        <taxon>Chlorophyceae</taxon>
        <taxon>CS clade</taxon>
        <taxon>Chlamydomonadales</taxon>
        <taxon>Astrephomenaceae</taxon>
        <taxon>Astrephomene</taxon>
    </lineage>
</organism>
<feature type="region of interest" description="Disordered" evidence="2">
    <location>
        <begin position="176"/>
        <end position="305"/>
    </location>
</feature>
<feature type="compositionally biased region" description="Low complexity" evidence="2">
    <location>
        <begin position="98"/>
        <end position="112"/>
    </location>
</feature>
<feature type="compositionally biased region" description="Low complexity" evidence="2">
    <location>
        <begin position="294"/>
        <end position="305"/>
    </location>
</feature>
<dbReference type="Gene3D" id="1.25.40.10">
    <property type="entry name" value="Tetratricopeptide repeat domain"/>
    <property type="match status" value="2"/>
</dbReference>
<evidence type="ECO:0000313" key="4">
    <source>
        <dbReference type="Proteomes" id="UP001054857"/>
    </source>
</evidence>
<feature type="compositionally biased region" description="Low complexity" evidence="2">
    <location>
        <begin position="767"/>
        <end position="785"/>
    </location>
</feature>
<evidence type="ECO:0000313" key="3">
    <source>
        <dbReference type="EMBL" id="GFR49542.1"/>
    </source>
</evidence>
<dbReference type="PANTHER" id="PTHR47938">
    <property type="entry name" value="RESPIRATORY COMPLEX I CHAPERONE (CIA84), PUTATIVE (AFU_ORTHOLOGUE AFUA_2G06020)-RELATED"/>
    <property type="match status" value="1"/>
</dbReference>
<dbReference type="PANTHER" id="PTHR47938:SF35">
    <property type="entry name" value="PENTATRICOPEPTIDE REPEAT-CONTAINING PROTEIN 4, MITOCHONDRIAL-RELATED"/>
    <property type="match status" value="1"/>
</dbReference>
<dbReference type="InterPro" id="IPR002885">
    <property type="entry name" value="PPR_rpt"/>
</dbReference>
<sequence>MQYRHNSSVLRGPEERRQPLASKDVSALRAEPRHLYGGAPRVQNQSRRLLAPCTVAAPQRPAVDSAADSQTLLLSQKLEADFQLTSMLAESSFTRPQVPNVPSSPPSTSANADVAKGAHVGDRSFAAGSRRRFRSPKSRRTLSSASFYGEYCDAQATQRTVANVWQRVMLEHQDAAVAAASEDHANTSSSSSSQPHDSREDNQDHNLPASPSDAAQVPRLLSERRTPRDASLLPPPPSPAPAPAATTTTTTTTASDPSGRGAVAPSLTKGYPAWLPKPARIISDHPEPQPPQAAAPVPLQQLNSGSSSSWLSAVAAAAAAPAPTAAAPLPPRRVVLYLGPEFELQLPPPPLEPPPDQLLLPYGPHDPAAAWDLLGVSVGSAADVSSGGSGGGGDVSSGSHVDPGPAWELSERELLASLTAPPPEPVRGCMLAPSPQLVRAVRGGGGGGGGGGGATAAAATQAMAGGFVPGGGGGGGGSATAAATATPRRRGRPPLSPCPSPSSSTAAAAGAAPSTPAQPPQQHRQEQPPGPPGAEQQPSTSPSAPPAGKLLVQQRDLVEALVGRQGDEEVTEAIMQLSGRRGVTAVNRALQVLGGLGHVHALCRLLTLQVALGAANEHTYATAFRCLHRSGRLELVLETFQEAVRSGRDLGPVACSTLLHIAARERNLRLAWQLFDGMVAARMTLNRYSYNCMAHAAAQYGSLHDVILIYNMMKAEAAGQGPMAAAANAANAASAASAGSTNRSAGEGAAEADGAAPAKEEASPLATPTSPTSGNVSSSTTPSTPNKRGGGSSSLLVAPAPAPRPDCSPDSYTFSALVRAADLAGRGDLLPALFNEMAAVQRAQERARGRPRAGGVVVGAGEGEGEGEGGPSLEVWGHFIAAASRSGQPELALRFFFSGRRELGLTPNTLIYNAVLAAMAKSRPLSEVMAAYREMVQGCERPAPQGMTRPRLTHGSSSPPSSPASTTSSSSSAATEASESATNQHSDSTADANGHDNSHDNGHANGHDDSDSDFGPTVLQPPLTPDHYTFNALLTSAAHHQAPLRALDFIRREMARHGVSINMHIGASLINAYRKTPELSFARAAARPAAAAPASTSSPSSTSAPNRPPAPGAQAAQAAAADRVVAEAEAVLWELVRGGAASPTGYMCMAALYAAAGRPEAVLRCVRSMLGAGMRVNESMVRFLLQAVEDAELYGLVG</sequence>
<feature type="compositionally biased region" description="Low complexity" evidence="2">
    <location>
        <begin position="533"/>
        <end position="542"/>
    </location>
</feature>
<feature type="compositionally biased region" description="Low complexity" evidence="2">
    <location>
        <begin position="1092"/>
        <end position="1105"/>
    </location>
</feature>
<comment type="caution">
    <text evidence="3">The sequence shown here is derived from an EMBL/GenBank/DDBJ whole genome shotgun (WGS) entry which is preliminary data.</text>
</comment>
<feature type="compositionally biased region" description="Low complexity" evidence="2">
    <location>
        <begin position="243"/>
        <end position="258"/>
    </location>
</feature>
<feature type="region of interest" description="Disordered" evidence="2">
    <location>
        <begin position="1092"/>
        <end position="1118"/>
    </location>
</feature>